<proteinExistence type="predicted"/>
<dbReference type="EMBL" id="BMQA01000004">
    <property type="protein sequence ID" value="GGJ06342.1"/>
    <property type="molecule type" value="Genomic_DNA"/>
</dbReference>
<evidence type="ECO:0000256" key="2">
    <source>
        <dbReference type="ARBA" id="ARBA00022630"/>
    </source>
</evidence>
<dbReference type="Gene3D" id="3.50.50.60">
    <property type="entry name" value="FAD/NAD(P)-binding domain"/>
    <property type="match status" value="1"/>
</dbReference>
<evidence type="ECO:0000313" key="6">
    <source>
        <dbReference type="Proteomes" id="UP000657574"/>
    </source>
</evidence>
<comment type="cofactor">
    <cofactor evidence="1">
        <name>FAD</name>
        <dbReference type="ChEBI" id="CHEBI:57692"/>
    </cofactor>
</comment>
<keyword evidence="3" id="KW-0274">FAD</keyword>
<dbReference type="InterPro" id="IPR036188">
    <property type="entry name" value="FAD/NAD-bd_sf"/>
</dbReference>
<dbReference type="Pfam" id="PF21274">
    <property type="entry name" value="Rng_hyd_C"/>
    <property type="match status" value="1"/>
</dbReference>
<name>A0A917KA23_9ACTN</name>
<dbReference type="GO" id="GO:0071949">
    <property type="term" value="F:FAD binding"/>
    <property type="evidence" value="ECO:0007669"/>
    <property type="project" value="InterPro"/>
</dbReference>
<dbReference type="PRINTS" id="PR00420">
    <property type="entry name" value="RNGMNOXGNASE"/>
</dbReference>
<evidence type="ECO:0000256" key="1">
    <source>
        <dbReference type="ARBA" id="ARBA00001974"/>
    </source>
</evidence>
<dbReference type="PANTHER" id="PTHR43004">
    <property type="entry name" value="TRK SYSTEM POTASSIUM UPTAKE PROTEIN"/>
    <property type="match status" value="1"/>
</dbReference>
<sequence length="539" mass="59716">MMEVPVLIVGAGPVGMSLALLLERFEVESLVVERHPTTTPHPKAYGCTARTMEHFRVWGIEDRVRGAGLPPGSDVIAWCESLSGPIVALTHPEPSVNTPAPKSIVPQDAIEEALDDALDARPGVDLRRQTRLESFVQDDDGVTALLRRLGDGEELTVRARFMVGCDGGSSTVRDLLGIEMEGPGALQRRATHYFRAAVGHMPHVRDVIGFLCRPRDRPALDVLGTGPDGDRWRFIQWLKDDDEQPYSEEHLIALVREYWGIPDLHVEPINVQVWNMSAQVAKQFRQGWVFLAGDAAHRFPPAGGIGMNSGIQDVHNLAWKLVAVLAGHAGDALLDSYHTERHPLAWSNTNWSVEGFDRIEEMDKIFHNRDVDPDPWRELLIDQDKQIHCEGQAMGFVYADGAVVDDGSALPPQQPRYYWPTDRPGARFPHFWIDASHEVSSIDWFDTEFVLVCGPDATAWQQAGNKLAETTPVPLVVRVLPHMVGPLTIERDGAVLVRPDGHVAWRAKRAGDATELTEALTIVLAGGSSYRSHQEPLTN</sequence>
<accession>A0A917KA23</accession>
<dbReference type="Gene3D" id="3.40.30.120">
    <property type="match status" value="1"/>
</dbReference>
<dbReference type="SUPFAM" id="SSF51905">
    <property type="entry name" value="FAD/NAD(P)-binding domain"/>
    <property type="match status" value="1"/>
</dbReference>
<keyword evidence="6" id="KW-1185">Reference proteome</keyword>
<dbReference type="AlphaFoldDB" id="A0A917KA23"/>
<dbReference type="Gene3D" id="3.30.9.10">
    <property type="entry name" value="D-Amino Acid Oxidase, subunit A, domain 2"/>
    <property type="match status" value="1"/>
</dbReference>
<reference evidence="5" key="1">
    <citation type="journal article" date="2014" name="Int. J. Syst. Evol. Microbiol.">
        <title>Complete genome sequence of Corynebacterium casei LMG S-19264T (=DSM 44701T), isolated from a smear-ripened cheese.</title>
        <authorList>
            <consortium name="US DOE Joint Genome Institute (JGI-PGF)"/>
            <person name="Walter F."/>
            <person name="Albersmeier A."/>
            <person name="Kalinowski J."/>
            <person name="Ruckert C."/>
        </authorList>
    </citation>
    <scope>NUCLEOTIDE SEQUENCE</scope>
    <source>
        <strain evidence="5">JCM 3086</strain>
    </source>
</reference>
<comment type="caution">
    <text evidence="5">The sequence shown here is derived from an EMBL/GenBank/DDBJ whole genome shotgun (WGS) entry which is preliminary data.</text>
</comment>
<dbReference type="GO" id="GO:0016709">
    <property type="term" value="F:oxidoreductase activity, acting on paired donors, with incorporation or reduction of molecular oxygen, NAD(P)H as one donor, and incorporation of one atom of oxygen"/>
    <property type="evidence" value="ECO:0007669"/>
    <property type="project" value="UniProtKB-ARBA"/>
</dbReference>
<dbReference type="InterPro" id="IPR002938">
    <property type="entry name" value="FAD-bd"/>
</dbReference>
<gene>
    <name evidence="5" type="ORF">GCM10010121_016000</name>
</gene>
<evidence type="ECO:0000313" key="5">
    <source>
        <dbReference type="EMBL" id="GGJ06342.1"/>
    </source>
</evidence>
<protein>
    <submittedName>
        <fullName evidence="5">FAD-dependent oxidoreductase</fullName>
    </submittedName>
</protein>
<evidence type="ECO:0000256" key="3">
    <source>
        <dbReference type="ARBA" id="ARBA00022827"/>
    </source>
</evidence>
<reference evidence="5" key="2">
    <citation type="submission" date="2020-09" db="EMBL/GenBank/DDBJ databases">
        <authorList>
            <person name="Sun Q."/>
            <person name="Ohkuma M."/>
        </authorList>
    </citation>
    <scope>NUCLEOTIDE SEQUENCE</scope>
    <source>
        <strain evidence="5">JCM 3086</strain>
    </source>
</reference>
<feature type="domain" description="FAD-binding" evidence="4">
    <location>
        <begin position="3"/>
        <end position="351"/>
    </location>
</feature>
<organism evidence="5 6">
    <name type="scientific">Streptomyces brasiliensis</name>
    <dbReference type="NCBI Taxonomy" id="1954"/>
    <lineage>
        <taxon>Bacteria</taxon>
        <taxon>Bacillati</taxon>
        <taxon>Actinomycetota</taxon>
        <taxon>Actinomycetes</taxon>
        <taxon>Kitasatosporales</taxon>
        <taxon>Streptomycetaceae</taxon>
        <taxon>Streptomyces</taxon>
    </lineage>
</organism>
<keyword evidence="2" id="KW-0285">Flavoprotein</keyword>
<dbReference type="PANTHER" id="PTHR43004:SF19">
    <property type="entry name" value="BINDING MONOOXYGENASE, PUTATIVE (JCVI)-RELATED"/>
    <property type="match status" value="1"/>
</dbReference>
<dbReference type="Proteomes" id="UP000657574">
    <property type="component" value="Unassembled WGS sequence"/>
</dbReference>
<dbReference type="InterPro" id="IPR050641">
    <property type="entry name" value="RIFMO-like"/>
</dbReference>
<dbReference type="Pfam" id="PF01494">
    <property type="entry name" value="FAD_binding_3"/>
    <property type="match status" value="1"/>
</dbReference>
<evidence type="ECO:0000259" key="4">
    <source>
        <dbReference type="Pfam" id="PF01494"/>
    </source>
</evidence>